<dbReference type="Proteomes" id="UP000031271">
    <property type="component" value="Chromosome"/>
</dbReference>
<dbReference type="GeneID" id="77262077"/>
<sequence length="104" mass="11100">MRIKTLAMLTLAAAPLGSALADGLVRDILSSGATTASTYMTFRDEKQVLALREDAGSFVATDGAVRGAHLEATLQRLRSERPDLQANSDMELARAILAAEQTPR</sequence>
<evidence type="ECO:0000313" key="3">
    <source>
        <dbReference type="EMBL" id="SDM56885.1"/>
    </source>
</evidence>
<dbReference type="EMBL" id="FNHO01000006">
    <property type="protein sequence ID" value="SDM56885.1"/>
    <property type="molecule type" value="Genomic_DNA"/>
</dbReference>
<evidence type="ECO:0000313" key="2">
    <source>
        <dbReference type="EMBL" id="AJE17132.1"/>
    </source>
</evidence>
<reference evidence="2 4" key="3">
    <citation type="journal article" name="Genome Announc.">
        <title>Complete Genome Sequence of Pseudomonas balearica DSM 6083T.</title>
        <authorList>
            <person name="Bennasar-Figueras A."/>
            <person name="Salva-Serra F."/>
            <person name="Jaen-Luchoro D."/>
            <person name="Segui C."/>
            <person name="Aliaga F."/>
            <person name="Busquets A."/>
            <person name="Gomila M."/>
            <person name="Moore E.R."/>
            <person name="Lalucat J."/>
        </authorList>
    </citation>
    <scope>NUCLEOTIDE SEQUENCE [LARGE SCALE GENOMIC DNA]</scope>
    <source>
        <strain evidence="4">DSM 6083</strain>
        <strain evidence="2">DSM6083</strain>
    </source>
</reference>
<dbReference type="EMBL" id="CP007511">
    <property type="protein sequence ID" value="AJE17132.1"/>
    <property type="molecule type" value="Genomic_DNA"/>
</dbReference>
<keyword evidence="5" id="KW-1185">Reference proteome</keyword>
<dbReference type="AlphaFoldDB" id="A0A8D4C8N0"/>
<organism evidence="2 4">
    <name type="scientific">Stutzerimonas balearica DSM 6083</name>
    <dbReference type="NCBI Taxonomy" id="1123016"/>
    <lineage>
        <taxon>Bacteria</taxon>
        <taxon>Pseudomonadati</taxon>
        <taxon>Pseudomonadota</taxon>
        <taxon>Gammaproteobacteria</taxon>
        <taxon>Pseudomonadales</taxon>
        <taxon>Pseudomonadaceae</taxon>
        <taxon>Stutzerimonas</taxon>
    </lineage>
</organism>
<keyword evidence="1" id="KW-0732">Signal</keyword>
<evidence type="ECO:0000313" key="4">
    <source>
        <dbReference type="Proteomes" id="UP000031271"/>
    </source>
</evidence>
<dbReference type="KEGG" id="pbm:CL52_19535"/>
<feature type="signal peptide" evidence="1">
    <location>
        <begin position="1"/>
        <end position="21"/>
    </location>
</feature>
<reference evidence="3 5" key="2">
    <citation type="submission" date="2016-10" db="EMBL/GenBank/DDBJ databases">
        <authorList>
            <person name="Varghese N."/>
            <person name="Submissions S."/>
        </authorList>
    </citation>
    <scope>NUCLEOTIDE SEQUENCE [LARGE SCALE GENOMIC DNA]</scope>
    <source>
        <strain evidence="3 5">DSM 6083</strain>
    </source>
</reference>
<reference evidence="4" key="1">
    <citation type="submission" date="2014-03" db="EMBL/GenBank/DDBJ databases">
        <title>Complete genome of Pseudomonas balearica DSM 6083T, a sewage water isolate from an enrichment with 2-methylnaphthalene.</title>
        <authorList>
            <person name="Salva-Serra F."/>
            <person name="Jaen-Luchoro D."/>
            <person name="Busquets A."/>
            <person name="Pena A."/>
            <person name="Gomila M."/>
            <person name="Bosch R."/>
            <person name="Nogales B."/>
            <person name="Garcia-Valdes E."/>
            <person name="Lalucat J."/>
            <person name="Bennasar A."/>
        </authorList>
    </citation>
    <scope>NUCLEOTIDE SEQUENCE [LARGE SCALE GENOMIC DNA]</scope>
    <source>
        <strain evidence="4">DSM 6083</strain>
    </source>
</reference>
<gene>
    <name evidence="2" type="ORF">CL52_19535</name>
    <name evidence="3" type="ORF">SAMN05660875_10611</name>
</gene>
<accession>A0A8D4C8N0</accession>
<feature type="chain" id="PRO_5034650749" evidence="1">
    <location>
        <begin position="22"/>
        <end position="104"/>
    </location>
</feature>
<name>A0A8D4C8N0_9GAMM</name>
<evidence type="ECO:0000256" key="1">
    <source>
        <dbReference type="SAM" id="SignalP"/>
    </source>
</evidence>
<evidence type="ECO:0000313" key="5">
    <source>
        <dbReference type="Proteomes" id="UP000182276"/>
    </source>
</evidence>
<dbReference type="NCBIfam" id="TIGR02448">
    <property type="entry name" value="conserverd hypothetical protein"/>
    <property type="match status" value="1"/>
</dbReference>
<proteinExistence type="predicted"/>
<dbReference type="RefSeq" id="WP_043222550.1">
    <property type="nucleotide sequence ID" value="NZ_CP007511.1"/>
</dbReference>
<dbReference type="Pfam" id="PF09498">
    <property type="entry name" value="DUF2388"/>
    <property type="match status" value="1"/>
</dbReference>
<dbReference type="Proteomes" id="UP000182276">
    <property type="component" value="Unassembled WGS sequence"/>
</dbReference>
<dbReference type="InterPro" id="IPR012661">
    <property type="entry name" value="CHP02448"/>
</dbReference>
<protein>
    <submittedName>
        <fullName evidence="2">Ribonucleotide reductase</fullName>
    </submittedName>
</protein>